<evidence type="ECO:0000313" key="9">
    <source>
        <dbReference type="Proteomes" id="UP001054252"/>
    </source>
</evidence>
<name>A0AAV5MBN3_9ROSI</name>
<accession>A0AAV5MBN3</accession>
<evidence type="ECO:0000313" key="8">
    <source>
        <dbReference type="EMBL" id="GKV47288.1"/>
    </source>
</evidence>
<keyword evidence="9" id="KW-1185">Reference proteome</keyword>
<organism evidence="8 9">
    <name type="scientific">Rubroshorea leprosula</name>
    <dbReference type="NCBI Taxonomy" id="152421"/>
    <lineage>
        <taxon>Eukaryota</taxon>
        <taxon>Viridiplantae</taxon>
        <taxon>Streptophyta</taxon>
        <taxon>Embryophyta</taxon>
        <taxon>Tracheophyta</taxon>
        <taxon>Spermatophyta</taxon>
        <taxon>Magnoliopsida</taxon>
        <taxon>eudicotyledons</taxon>
        <taxon>Gunneridae</taxon>
        <taxon>Pentapetalae</taxon>
        <taxon>rosids</taxon>
        <taxon>malvids</taxon>
        <taxon>Malvales</taxon>
        <taxon>Dipterocarpaceae</taxon>
        <taxon>Rubroshorea</taxon>
    </lineage>
</organism>
<dbReference type="InterPro" id="IPR002864">
    <property type="entry name" value="Acyl-ACP_thioesterase_NHD"/>
</dbReference>
<evidence type="ECO:0000256" key="4">
    <source>
        <dbReference type="ARBA" id="ARBA00022640"/>
    </source>
</evidence>
<dbReference type="FunFam" id="3.10.129.10:FF:000151">
    <property type="entry name" value="Acyl-[acyl-carrier-protein] hydrolase"/>
    <property type="match status" value="1"/>
</dbReference>
<keyword evidence="5" id="KW-0809">Transit peptide</keyword>
<evidence type="ECO:0000256" key="2">
    <source>
        <dbReference type="ARBA" id="ARBA00006500"/>
    </source>
</evidence>
<evidence type="ECO:0000259" key="7">
    <source>
        <dbReference type="Pfam" id="PF01643"/>
    </source>
</evidence>
<keyword evidence="6" id="KW-0444">Lipid biosynthesis</keyword>
<keyword evidence="3 6" id="KW-0150">Chloroplast</keyword>
<dbReference type="PANTHER" id="PTHR31727">
    <property type="entry name" value="OLEOYL-ACYL CARRIER PROTEIN THIOESTERASE 1, CHLOROPLASTIC"/>
    <property type="match status" value="1"/>
</dbReference>
<dbReference type="EC" id="3.1.2.-" evidence="6"/>
<sequence length="182" mass="20158">MAAFSCTFSFPVRCSYDNSSHEMGKKGIKNNGTSNGSVKFETLKQTAAGVAGAAVGTAVASVTGNAYFNIEQIRQRIPTKKQLVDLHRQGLIIERGVGYRQTVVIRSYEVGPDKTATLECILNLFQETALNHVWMSGLLSNGFGATYGMVRNNLIWVVSRMQVQVDHYPIWSLSHFIEHIMN</sequence>
<dbReference type="GO" id="GO:0000036">
    <property type="term" value="F:acyl carrier activity"/>
    <property type="evidence" value="ECO:0007669"/>
    <property type="project" value="TreeGrafter"/>
</dbReference>
<dbReference type="PANTHER" id="PTHR31727:SF10">
    <property type="entry name" value="ACYL-[ACYL-CARRIER-PROTEIN] HYDROLASE"/>
    <property type="match status" value="1"/>
</dbReference>
<evidence type="ECO:0000256" key="3">
    <source>
        <dbReference type="ARBA" id="ARBA00022528"/>
    </source>
</evidence>
<dbReference type="Proteomes" id="UP001054252">
    <property type="component" value="Unassembled WGS sequence"/>
</dbReference>
<dbReference type="GO" id="GO:0009507">
    <property type="term" value="C:chloroplast"/>
    <property type="evidence" value="ECO:0007669"/>
    <property type="project" value="UniProtKB-SubCell"/>
</dbReference>
<comment type="subcellular location">
    <subcellularLocation>
        <location evidence="1 6">Plastid</location>
        <location evidence="1 6">Chloroplast</location>
    </subcellularLocation>
</comment>
<reference evidence="8 9" key="1">
    <citation type="journal article" date="2021" name="Commun. Biol.">
        <title>The genome of Shorea leprosula (Dipterocarpaceae) highlights the ecological relevance of drought in aseasonal tropical rainforests.</title>
        <authorList>
            <person name="Ng K.K.S."/>
            <person name="Kobayashi M.J."/>
            <person name="Fawcett J.A."/>
            <person name="Hatakeyama M."/>
            <person name="Paape T."/>
            <person name="Ng C.H."/>
            <person name="Ang C.C."/>
            <person name="Tnah L.H."/>
            <person name="Lee C.T."/>
            <person name="Nishiyama T."/>
            <person name="Sese J."/>
            <person name="O'Brien M.J."/>
            <person name="Copetti D."/>
            <person name="Mohd Noor M.I."/>
            <person name="Ong R.C."/>
            <person name="Putra M."/>
            <person name="Sireger I.Z."/>
            <person name="Indrioko S."/>
            <person name="Kosugi Y."/>
            <person name="Izuno A."/>
            <person name="Isagi Y."/>
            <person name="Lee S.L."/>
            <person name="Shimizu K.K."/>
        </authorList>
    </citation>
    <scope>NUCLEOTIDE SEQUENCE [LARGE SCALE GENOMIC DNA]</scope>
    <source>
        <strain evidence="8">214</strain>
    </source>
</reference>
<evidence type="ECO:0000256" key="6">
    <source>
        <dbReference type="RuleBase" id="RU363096"/>
    </source>
</evidence>
<evidence type="ECO:0000256" key="1">
    <source>
        <dbReference type="ARBA" id="ARBA00004229"/>
    </source>
</evidence>
<feature type="domain" description="Acyl-ACP thioesterase N-terminal hotdog" evidence="7">
    <location>
        <begin position="98"/>
        <end position="172"/>
    </location>
</feature>
<proteinExistence type="inferred from homology"/>
<dbReference type="SUPFAM" id="SSF54637">
    <property type="entry name" value="Thioesterase/thiol ester dehydrase-isomerase"/>
    <property type="match status" value="1"/>
</dbReference>
<protein>
    <recommendedName>
        <fullName evidence="6">Acyl-[acyl-carrier-protein] hydrolase</fullName>
        <ecNumber evidence="6">3.1.2.-</ecNumber>
    </recommendedName>
</protein>
<dbReference type="AlphaFoldDB" id="A0AAV5MBN3"/>
<comment type="function">
    <text evidence="6">Plays an essential role in chain termination during de novo fatty acid synthesis.</text>
</comment>
<dbReference type="InterPro" id="IPR029069">
    <property type="entry name" value="HotDog_dom_sf"/>
</dbReference>
<keyword evidence="4 6" id="KW-0934">Plastid</keyword>
<keyword evidence="6" id="KW-0275">Fatty acid biosynthesis</keyword>
<evidence type="ECO:0000256" key="5">
    <source>
        <dbReference type="ARBA" id="ARBA00022946"/>
    </source>
</evidence>
<dbReference type="Pfam" id="PF01643">
    <property type="entry name" value="Acyl-ACP_TE"/>
    <property type="match status" value="1"/>
</dbReference>
<keyword evidence="6" id="KW-0378">Hydrolase</keyword>
<comment type="similarity">
    <text evidence="2 6">Belongs to the acyl-ACP thioesterase family.</text>
</comment>
<dbReference type="InterPro" id="IPR045023">
    <property type="entry name" value="FATA/B"/>
</dbReference>
<dbReference type="Gene3D" id="3.10.129.10">
    <property type="entry name" value="Hotdog Thioesterase"/>
    <property type="match status" value="1"/>
</dbReference>
<dbReference type="GO" id="GO:0016297">
    <property type="term" value="F:fatty acyl-[ACP] hydrolase activity"/>
    <property type="evidence" value="ECO:0007669"/>
    <property type="project" value="InterPro"/>
</dbReference>
<keyword evidence="6" id="KW-0276">Fatty acid metabolism</keyword>
<comment type="caution">
    <text evidence="8">The sequence shown here is derived from an EMBL/GenBank/DDBJ whole genome shotgun (WGS) entry which is preliminary data.</text>
</comment>
<gene>
    <name evidence="8" type="ORF">SLEP1_g54201</name>
</gene>
<keyword evidence="6" id="KW-0443">Lipid metabolism</keyword>
<dbReference type="EMBL" id="BPVZ01000225">
    <property type="protein sequence ID" value="GKV47288.1"/>
    <property type="molecule type" value="Genomic_DNA"/>
</dbReference>